<name>A0A4Y8D077_9HELO</name>
<accession>A0A4Y8D077</accession>
<protein>
    <submittedName>
        <fullName evidence="1">Uncharacterized protein</fullName>
    </submittedName>
</protein>
<dbReference type="EMBL" id="PHWZ01000188">
    <property type="protein sequence ID" value="TEY59686.1"/>
    <property type="molecule type" value="Genomic_DNA"/>
</dbReference>
<evidence type="ECO:0000313" key="1">
    <source>
        <dbReference type="EMBL" id="TEY59686.1"/>
    </source>
</evidence>
<reference evidence="1 2" key="1">
    <citation type="submission" date="2017-11" db="EMBL/GenBank/DDBJ databases">
        <title>Comparative genomics of Botrytis spp.</title>
        <authorList>
            <person name="Valero-Jimenez C.A."/>
            <person name="Tapia P."/>
            <person name="Veloso J."/>
            <person name="Silva-Moreno E."/>
            <person name="Staats M."/>
            <person name="Valdes J.H."/>
            <person name="Van Kan J.A.L."/>
        </authorList>
    </citation>
    <scope>NUCLEOTIDE SEQUENCE [LARGE SCALE GENOMIC DNA]</scope>
    <source>
        <strain evidence="1 2">MUCL2830</strain>
    </source>
</reference>
<dbReference type="Proteomes" id="UP000297299">
    <property type="component" value="Unassembled WGS sequence"/>
</dbReference>
<evidence type="ECO:0000313" key="2">
    <source>
        <dbReference type="Proteomes" id="UP000297299"/>
    </source>
</evidence>
<gene>
    <name evidence="1" type="ORF">BOTCAL_0188g00020</name>
</gene>
<proteinExistence type="predicted"/>
<dbReference type="AlphaFoldDB" id="A0A4Y8D077"/>
<organism evidence="1 2">
    <name type="scientific">Botryotinia calthae</name>
    <dbReference type="NCBI Taxonomy" id="38488"/>
    <lineage>
        <taxon>Eukaryota</taxon>
        <taxon>Fungi</taxon>
        <taxon>Dikarya</taxon>
        <taxon>Ascomycota</taxon>
        <taxon>Pezizomycotina</taxon>
        <taxon>Leotiomycetes</taxon>
        <taxon>Helotiales</taxon>
        <taxon>Sclerotiniaceae</taxon>
        <taxon>Botryotinia</taxon>
    </lineage>
</organism>
<sequence>MSTLPWNGTVRVAGVTPILFGEGGDEDTRGFATWNEYSHVQGKDDKLDSEEEYSGRKPRYMVHMM</sequence>
<keyword evidence="2" id="KW-1185">Reference proteome</keyword>
<comment type="caution">
    <text evidence="1">The sequence shown here is derived from an EMBL/GenBank/DDBJ whole genome shotgun (WGS) entry which is preliminary data.</text>
</comment>